<dbReference type="PaxDb" id="4113-PGSC0003DMT400095036"/>
<organism evidence="2 3">
    <name type="scientific">Solanum tuberosum</name>
    <name type="common">Potato</name>
    <dbReference type="NCBI Taxonomy" id="4113"/>
    <lineage>
        <taxon>Eukaryota</taxon>
        <taxon>Viridiplantae</taxon>
        <taxon>Streptophyta</taxon>
        <taxon>Embryophyta</taxon>
        <taxon>Tracheophyta</taxon>
        <taxon>Spermatophyta</taxon>
        <taxon>Magnoliopsida</taxon>
        <taxon>eudicotyledons</taxon>
        <taxon>Gunneridae</taxon>
        <taxon>Pentapetalae</taxon>
        <taxon>asterids</taxon>
        <taxon>lamiids</taxon>
        <taxon>Solanales</taxon>
        <taxon>Solanaceae</taxon>
        <taxon>Solanoideae</taxon>
        <taxon>Solaneae</taxon>
        <taxon>Solanum</taxon>
    </lineage>
</organism>
<proteinExistence type="predicted"/>
<accession>M1DVF5</accession>
<dbReference type="AlphaFoldDB" id="M1DVF5"/>
<dbReference type="InParanoid" id="M1DVF5"/>
<reference evidence="2" key="2">
    <citation type="submission" date="2015-06" db="UniProtKB">
        <authorList>
            <consortium name="EnsemblPlants"/>
        </authorList>
    </citation>
    <scope>IDENTIFICATION</scope>
    <source>
        <strain evidence="2">DM1-3 516 R44</strain>
    </source>
</reference>
<dbReference type="EnsemblPlants" id="PGSC0003DMT400095036">
    <property type="protein sequence ID" value="PGSC0003DMT400095036"/>
    <property type="gene ID" value="PGSC0003DMG400044607"/>
</dbReference>
<reference evidence="3" key="1">
    <citation type="journal article" date="2011" name="Nature">
        <title>Genome sequence and analysis of the tuber crop potato.</title>
        <authorList>
            <consortium name="The Potato Genome Sequencing Consortium"/>
        </authorList>
    </citation>
    <scope>NUCLEOTIDE SEQUENCE [LARGE SCALE GENOMIC DNA]</scope>
    <source>
        <strain evidence="3">cv. DM1-3 516 R44</strain>
    </source>
</reference>
<protein>
    <submittedName>
        <fullName evidence="2">Uncharacterized protein</fullName>
    </submittedName>
</protein>
<sequence>MALGASSEDSVALYLLRLSKSGAAKKEWMAVKNPHFHEGIVGSRGFVPLLALGFLPSLSILGGFVALVFFLKFFALVCRGGISLPATFGLAIYANLREKVRKTMEDLSKRRKGGNPTIMPTVNGETCGRGPSYGLGEDVSSKNNVIPNEGCRGSTFMKVMNVKSMSVNGSNGSQVGHQDDIINLNDVQEPNIHGPHLMGGVGAIRGKCSVSHNKHQVATFATKGTFQRTGS</sequence>
<evidence type="ECO:0000313" key="2">
    <source>
        <dbReference type="EnsemblPlants" id="PGSC0003DMT400095036"/>
    </source>
</evidence>
<dbReference type="Gramene" id="PGSC0003DMT400095036">
    <property type="protein sequence ID" value="PGSC0003DMT400095036"/>
    <property type="gene ID" value="PGSC0003DMG400044607"/>
</dbReference>
<keyword evidence="3" id="KW-1185">Reference proteome</keyword>
<evidence type="ECO:0000256" key="1">
    <source>
        <dbReference type="SAM" id="Phobius"/>
    </source>
</evidence>
<feature type="transmembrane region" description="Helical" evidence="1">
    <location>
        <begin position="46"/>
        <end position="67"/>
    </location>
</feature>
<dbReference type="Proteomes" id="UP000011115">
    <property type="component" value="Unassembled WGS sequence"/>
</dbReference>
<evidence type="ECO:0000313" key="3">
    <source>
        <dbReference type="Proteomes" id="UP000011115"/>
    </source>
</evidence>
<name>M1DVF5_SOLTU</name>
<keyword evidence="1" id="KW-0812">Transmembrane</keyword>
<keyword evidence="1" id="KW-1133">Transmembrane helix</keyword>
<feature type="transmembrane region" description="Helical" evidence="1">
    <location>
        <begin position="73"/>
        <end position="94"/>
    </location>
</feature>
<keyword evidence="1" id="KW-0472">Membrane</keyword>
<dbReference type="HOGENOM" id="CLU_1201621_0_0_1"/>